<dbReference type="OrthoDB" id="538816at2759"/>
<evidence type="ECO:0000313" key="5">
    <source>
        <dbReference type="Proteomes" id="UP000887568"/>
    </source>
</evidence>
<keyword evidence="5" id="KW-1185">Reference proteome</keyword>
<evidence type="ECO:0000313" key="4">
    <source>
        <dbReference type="EnsemblMetazoa" id="XP_038061781.1"/>
    </source>
</evidence>
<dbReference type="Pfam" id="PF00059">
    <property type="entry name" value="Lectin_C"/>
    <property type="match status" value="1"/>
</dbReference>
<dbReference type="InterPro" id="IPR050111">
    <property type="entry name" value="C-type_lectin/snaclec_domain"/>
</dbReference>
<reference evidence="4" key="1">
    <citation type="submission" date="2022-11" db="UniProtKB">
        <authorList>
            <consortium name="EnsemblMetazoa"/>
        </authorList>
    </citation>
    <scope>IDENTIFICATION</scope>
</reference>
<name>A0A914AE64_PATMI</name>
<protein>
    <recommendedName>
        <fullName evidence="3">C-type lectin domain-containing protein</fullName>
    </recommendedName>
</protein>
<organism evidence="4 5">
    <name type="scientific">Patiria miniata</name>
    <name type="common">Bat star</name>
    <name type="synonym">Asterina miniata</name>
    <dbReference type="NCBI Taxonomy" id="46514"/>
    <lineage>
        <taxon>Eukaryota</taxon>
        <taxon>Metazoa</taxon>
        <taxon>Echinodermata</taxon>
        <taxon>Eleutherozoa</taxon>
        <taxon>Asterozoa</taxon>
        <taxon>Asteroidea</taxon>
        <taxon>Valvatacea</taxon>
        <taxon>Valvatida</taxon>
        <taxon>Asterinidae</taxon>
        <taxon>Patiria</taxon>
    </lineage>
</organism>
<dbReference type="InterPro" id="IPR016186">
    <property type="entry name" value="C-type_lectin-like/link_sf"/>
</dbReference>
<evidence type="ECO:0000256" key="2">
    <source>
        <dbReference type="SAM" id="SignalP"/>
    </source>
</evidence>
<dbReference type="InterPro" id="IPR016187">
    <property type="entry name" value="CTDL_fold"/>
</dbReference>
<dbReference type="InterPro" id="IPR001304">
    <property type="entry name" value="C-type_lectin-like"/>
</dbReference>
<keyword evidence="1" id="KW-1015">Disulfide bond</keyword>
<sequence>MAVSKLSGFILAVLFLRTVNAVCPPNWVEYRSRCYHTYTAMTWADAKAYCEERGWEMLVIESPEENAFVHEELTASGGWTRAWLGCSDEALEDHWVCYSAAGVEEMKYMNWVPGQPDNYYIDGEHCLSMRDIGGWNDIQCHNTCPIVCETSSIPIEAEPTRVLPATSCYVLGDDGRIHP</sequence>
<dbReference type="Proteomes" id="UP000887568">
    <property type="component" value="Unplaced"/>
</dbReference>
<dbReference type="SUPFAM" id="SSF56436">
    <property type="entry name" value="C-type lectin-like"/>
    <property type="match status" value="1"/>
</dbReference>
<dbReference type="PROSITE" id="PS50041">
    <property type="entry name" value="C_TYPE_LECTIN_2"/>
    <property type="match status" value="1"/>
</dbReference>
<feature type="signal peptide" evidence="2">
    <location>
        <begin position="1"/>
        <end position="21"/>
    </location>
</feature>
<dbReference type="SMART" id="SM00034">
    <property type="entry name" value="CLECT"/>
    <property type="match status" value="1"/>
</dbReference>
<feature type="domain" description="C-type lectin" evidence="3">
    <location>
        <begin position="30"/>
        <end position="149"/>
    </location>
</feature>
<dbReference type="Gene3D" id="3.10.100.10">
    <property type="entry name" value="Mannose-Binding Protein A, subunit A"/>
    <property type="match status" value="1"/>
</dbReference>
<evidence type="ECO:0000259" key="3">
    <source>
        <dbReference type="PROSITE" id="PS50041"/>
    </source>
</evidence>
<feature type="chain" id="PRO_5036744090" description="C-type lectin domain-containing protein" evidence="2">
    <location>
        <begin position="22"/>
        <end position="179"/>
    </location>
</feature>
<dbReference type="PANTHER" id="PTHR22803">
    <property type="entry name" value="MANNOSE, PHOSPHOLIPASE, LECTIN RECEPTOR RELATED"/>
    <property type="match status" value="1"/>
</dbReference>
<dbReference type="GeneID" id="119732383"/>
<dbReference type="PROSITE" id="PS00615">
    <property type="entry name" value="C_TYPE_LECTIN_1"/>
    <property type="match status" value="1"/>
</dbReference>
<dbReference type="RefSeq" id="XP_038061781.1">
    <property type="nucleotide sequence ID" value="XM_038205853.1"/>
</dbReference>
<accession>A0A914AE64</accession>
<dbReference type="EnsemblMetazoa" id="XM_038205853.1">
    <property type="protein sequence ID" value="XP_038061781.1"/>
    <property type="gene ID" value="LOC119732383"/>
</dbReference>
<dbReference type="InterPro" id="IPR018378">
    <property type="entry name" value="C-type_lectin_CS"/>
</dbReference>
<keyword evidence="2" id="KW-0732">Signal</keyword>
<dbReference type="OMA" id="NDRCKER"/>
<proteinExistence type="predicted"/>
<evidence type="ECO:0000256" key="1">
    <source>
        <dbReference type="ARBA" id="ARBA00023157"/>
    </source>
</evidence>
<dbReference type="AlphaFoldDB" id="A0A914AE64"/>